<gene>
    <name evidence="1" type="ORF">LCGC14_2829560</name>
</gene>
<evidence type="ECO:0008006" key="2">
    <source>
        <dbReference type="Google" id="ProtNLM"/>
    </source>
</evidence>
<protein>
    <recommendedName>
        <fullName evidence="2">Gamma-glutamyltransferase</fullName>
    </recommendedName>
</protein>
<feature type="non-terminal residue" evidence="1">
    <location>
        <position position="1"/>
    </location>
</feature>
<dbReference type="AlphaFoldDB" id="A0A0F8Z157"/>
<proteinExistence type="predicted"/>
<sequence length="53" mass="5760">HHSGLDAGVVKALEKMGYTLDERRFGDMHVIIERDGKLDAGSEASGRGKAMVF</sequence>
<evidence type="ECO:0000313" key="1">
    <source>
        <dbReference type="EMBL" id="KKK79830.1"/>
    </source>
</evidence>
<reference evidence="1" key="1">
    <citation type="journal article" date="2015" name="Nature">
        <title>Complex archaea that bridge the gap between prokaryotes and eukaryotes.</title>
        <authorList>
            <person name="Spang A."/>
            <person name="Saw J.H."/>
            <person name="Jorgensen S.L."/>
            <person name="Zaremba-Niedzwiedzka K."/>
            <person name="Martijn J."/>
            <person name="Lind A.E."/>
            <person name="van Eijk R."/>
            <person name="Schleper C."/>
            <person name="Guy L."/>
            <person name="Ettema T.J."/>
        </authorList>
    </citation>
    <scope>NUCLEOTIDE SEQUENCE</scope>
</reference>
<organism evidence="1">
    <name type="scientific">marine sediment metagenome</name>
    <dbReference type="NCBI Taxonomy" id="412755"/>
    <lineage>
        <taxon>unclassified sequences</taxon>
        <taxon>metagenomes</taxon>
        <taxon>ecological metagenomes</taxon>
    </lineage>
</organism>
<name>A0A0F8Z157_9ZZZZ</name>
<accession>A0A0F8Z157</accession>
<dbReference type="EMBL" id="LAZR01053853">
    <property type="protein sequence ID" value="KKK79830.1"/>
    <property type="molecule type" value="Genomic_DNA"/>
</dbReference>
<comment type="caution">
    <text evidence="1">The sequence shown here is derived from an EMBL/GenBank/DDBJ whole genome shotgun (WGS) entry which is preliminary data.</text>
</comment>